<dbReference type="InterPro" id="IPR012338">
    <property type="entry name" value="Beta-lactam/transpept-like"/>
</dbReference>
<proteinExistence type="predicted"/>
<comment type="caution">
    <text evidence="2">The sequence shown here is derived from an EMBL/GenBank/DDBJ whole genome shotgun (WGS) entry which is preliminary data.</text>
</comment>
<dbReference type="Pfam" id="PF00905">
    <property type="entry name" value="Transpeptidase"/>
    <property type="match status" value="1"/>
</dbReference>
<dbReference type="InterPro" id="IPR050515">
    <property type="entry name" value="Beta-lactam/transpept"/>
</dbReference>
<gene>
    <name evidence="2" type="ORF">K0U00_07895</name>
</gene>
<evidence type="ECO:0000259" key="1">
    <source>
        <dbReference type="Pfam" id="PF00905"/>
    </source>
</evidence>
<sequence length="236" mass="25619">RLTLHEALAQSCNVAFATIAERLTPAQLAVTADKLGIGRKIGWYDPRPFAPLGEPLRLLQEEEAGTLFAAFPDHRDGGQLAQTGIGQRDVTMSPLQAANLVLTLLHGGQVMEPRLVSEIRYANEQRMAVLPRMNSSSRYGRISTKTAHALLRGMEAVVTNGTGRSINRGIWQVAGKSGTAETLREGIKRNNQWFAGYGPLKAPRYTVAVLAENRSPDSSNKATALFRGVMDILAEG</sequence>
<protein>
    <submittedName>
        <fullName evidence="2">Penicillin-binding protein</fullName>
    </submittedName>
</protein>
<feature type="non-terminal residue" evidence="2">
    <location>
        <position position="1"/>
    </location>
</feature>
<keyword evidence="3" id="KW-1185">Reference proteome</keyword>
<dbReference type="PANTHER" id="PTHR30627:SF24">
    <property type="entry name" value="PENICILLIN-BINDING PROTEIN 4B"/>
    <property type="match status" value="1"/>
</dbReference>
<name>A0ABS7BZ82_9BACL</name>
<dbReference type="EMBL" id="JAHZIK010000136">
    <property type="protein sequence ID" value="MBW7453957.1"/>
    <property type="molecule type" value="Genomic_DNA"/>
</dbReference>
<dbReference type="PANTHER" id="PTHR30627">
    <property type="entry name" value="PEPTIDOGLYCAN D,D-TRANSPEPTIDASE"/>
    <property type="match status" value="1"/>
</dbReference>
<evidence type="ECO:0000313" key="3">
    <source>
        <dbReference type="Proteomes" id="UP001519887"/>
    </source>
</evidence>
<dbReference type="Gene3D" id="3.40.710.10">
    <property type="entry name" value="DD-peptidase/beta-lactamase superfamily"/>
    <property type="match status" value="1"/>
</dbReference>
<dbReference type="Proteomes" id="UP001519887">
    <property type="component" value="Unassembled WGS sequence"/>
</dbReference>
<dbReference type="InterPro" id="IPR001460">
    <property type="entry name" value="PCN-bd_Tpept"/>
</dbReference>
<feature type="domain" description="Penicillin-binding protein transpeptidase" evidence="1">
    <location>
        <begin position="2"/>
        <end position="231"/>
    </location>
</feature>
<evidence type="ECO:0000313" key="2">
    <source>
        <dbReference type="EMBL" id="MBW7453957.1"/>
    </source>
</evidence>
<dbReference type="SUPFAM" id="SSF56601">
    <property type="entry name" value="beta-lactamase/transpeptidase-like"/>
    <property type="match status" value="1"/>
</dbReference>
<reference evidence="2 3" key="1">
    <citation type="submission" date="2021-07" db="EMBL/GenBank/DDBJ databases">
        <title>Paenibacillus radiodurans sp. nov., isolated from the southeastern edge of Tengger Desert.</title>
        <authorList>
            <person name="Zhang G."/>
        </authorList>
    </citation>
    <scope>NUCLEOTIDE SEQUENCE [LARGE SCALE GENOMIC DNA]</scope>
    <source>
        <strain evidence="2 3">CCM 7311</strain>
    </source>
</reference>
<accession>A0ABS7BZ82</accession>
<organism evidence="2 3">
    <name type="scientific">Paenibacillus sepulcri</name>
    <dbReference type="NCBI Taxonomy" id="359917"/>
    <lineage>
        <taxon>Bacteria</taxon>
        <taxon>Bacillati</taxon>
        <taxon>Bacillota</taxon>
        <taxon>Bacilli</taxon>
        <taxon>Bacillales</taxon>
        <taxon>Paenibacillaceae</taxon>
        <taxon>Paenibacillus</taxon>
    </lineage>
</organism>